<name>A0A4Z2ITY7_9TELE</name>
<reference evidence="1 2" key="1">
    <citation type="submission" date="2019-03" db="EMBL/GenBank/DDBJ databases">
        <title>First draft genome of Liparis tanakae, snailfish: a comprehensive survey of snailfish specific genes.</title>
        <authorList>
            <person name="Kim W."/>
            <person name="Song I."/>
            <person name="Jeong J.-H."/>
            <person name="Kim D."/>
            <person name="Kim S."/>
            <person name="Ryu S."/>
            <person name="Song J.Y."/>
            <person name="Lee S.K."/>
        </authorList>
    </citation>
    <scope>NUCLEOTIDE SEQUENCE [LARGE SCALE GENOMIC DNA]</scope>
    <source>
        <tissue evidence="1">Muscle</tissue>
    </source>
</reference>
<accession>A0A4Z2ITY7</accession>
<evidence type="ECO:0000313" key="2">
    <source>
        <dbReference type="Proteomes" id="UP000314294"/>
    </source>
</evidence>
<gene>
    <name evidence="1" type="ORF">EYF80_008251</name>
</gene>
<comment type="caution">
    <text evidence="1">The sequence shown here is derived from an EMBL/GenBank/DDBJ whole genome shotgun (WGS) entry which is preliminary data.</text>
</comment>
<organism evidence="1 2">
    <name type="scientific">Liparis tanakae</name>
    <name type="common">Tanaka's snailfish</name>
    <dbReference type="NCBI Taxonomy" id="230148"/>
    <lineage>
        <taxon>Eukaryota</taxon>
        <taxon>Metazoa</taxon>
        <taxon>Chordata</taxon>
        <taxon>Craniata</taxon>
        <taxon>Vertebrata</taxon>
        <taxon>Euteleostomi</taxon>
        <taxon>Actinopterygii</taxon>
        <taxon>Neopterygii</taxon>
        <taxon>Teleostei</taxon>
        <taxon>Neoteleostei</taxon>
        <taxon>Acanthomorphata</taxon>
        <taxon>Eupercaria</taxon>
        <taxon>Perciformes</taxon>
        <taxon>Cottioidei</taxon>
        <taxon>Cottales</taxon>
        <taxon>Liparidae</taxon>
        <taxon>Liparis</taxon>
    </lineage>
</organism>
<dbReference type="EMBL" id="SRLO01000046">
    <property type="protein sequence ID" value="TNN81479.1"/>
    <property type="molecule type" value="Genomic_DNA"/>
</dbReference>
<keyword evidence="2" id="KW-1185">Reference proteome</keyword>
<proteinExistence type="predicted"/>
<protein>
    <submittedName>
        <fullName evidence="1">Uncharacterized protein</fullName>
    </submittedName>
</protein>
<evidence type="ECO:0000313" key="1">
    <source>
        <dbReference type="EMBL" id="TNN81479.1"/>
    </source>
</evidence>
<sequence length="107" mass="11588">MAGAPVTFNLQSPVGKSKKSFSRALKKLTGSSEGCKLVDPQLRRHRFGVICSDDTPDPREVTEVMLRRTVAQMQEQKPREPTTTTNSTVIVISSSVGPPLCVAMATT</sequence>
<dbReference type="AlphaFoldDB" id="A0A4Z2ITY7"/>
<dbReference type="Proteomes" id="UP000314294">
    <property type="component" value="Unassembled WGS sequence"/>
</dbReference>